<dbReference type="Proteomes" id="UP000674143">
    <property type="component" value="Chromosome 25"/>
</dbReference>
<dbReference type="KEGG" id="loi:92360361"/>
<dbReference type="AlphaFoldDB" id="A0A836H426"/>
<evidence type="ECO:0000313" key="2">
    <source>
        <dbReference type="Proteomes" id="UP000674143"/>
    </source>
</evidence>
<dbReference type="InterPro" id="IPR036339">
    <property type="entry name" value="PUB-like_dom_sf"/>
</dbReference>
<gene>
    <name evidence="1" type="ORF">LSCM4_04443</name>
</gene>
<reference evidence="1 2" key="1">
    <citation type="submission" date="2021-02" db="EMBL/GenBank/DDBJ databases">
        <title>Leishmania (Mundinia) orientalis Genome sequencing and assembly.</title>
        <authorList>
            <person name="Almutairi H."/>
            <person name="Gatherer D."/>
        </authorList>
    </citation>
    <scope>NUCLEOTIDE SEQUENCE [LARGE SCALE GENOMIC DNA]</scope>
    <source>
        <strain evidence="1">LSCM4</strain>
    </source>
</reference>
<dbReference type="GeneID" id="92360361"/>
<keyword evidence="2" id="KW-1185">Reference proteome</keyword>
<dbReference type="RefSeq" id="XP_067062636.1">
    <property type="nucleotide sequence ID" value="XM_067206427.1"/>
</dbReference>
<comment type="caution">
    <text evidence="1">The sequence shown here is derived from an EMBL/GenBank/DDBJ whole genome shotgun (WGS) entry which is preliminary data.</text>
</comment>
<dbReference type="SMR" id="A0A836H426"/>
<dbReference type="EMBL" id="JAFHLR010000025">
    <property type="protein sequence ID" value="KAG5477225.1"/>
    <property type="molecule type" value="Genomic_DNA"/>
</dbReference>
<sequence length="442" mass="48828">MNSDVVQVAATAEVSKLSVPLLITCLHASAISAPLAEVCRAFSIIERLLSNRVQHPSEPRYTSFSATSTAWVNSVLPLVYVFRLTVWMGCTLTAEGTRYVFNDSLGDTNTPGPSDAEVRRQRWGQQQLLDRLDELRCVASVWSTSAAEASGDAARRYQAAYQQLLKLFQPIQNSTDREKMWARHIDRLLLYRLLACAGDVERRQATATSPAASGAPRRECVASWVARAQHELDGSSHVPGSAPLSDGQGASMTRALPVLEALHGPCRESEALAMCVADDSLQWLLSHASLCELRRMCERATAECAARSVDSRESGSSSVVPLLPGFSAAVADRLRQRAQLEQHQQYLGTTGPAYRRLSHEERHRGESLIIGIAALLEQIAVVTETQGMVRHDRHEARRLLDGFRQDGDLAKLYALEERYTAELEEAKLRYGKPLVYAALFEE</sequence>
<protein>
    <recommendedName>
        <fullName evidence="3">PUB domain-containing protein</fullName>
    </recommendedName>
</protein>
<evidence type="ECO:0000313" key="1">
    <source>
        <dbReference type="EMBL" id="KAG5477225.1"/>
    </source>
</evidence>
<dbReference type="SUPFAM" id="SSF143503">
    <property type="entry name" value="PUG domain-like"/>
    <property type="match status" value="1"/>
</dbReference>
<name>A0A836H426_9TRYP</name>
<proteinExistence type="predicted"/>
<accession>A0A836H426</accession>
<organism evidence="1 2">
    <name type="scientific">Leishmania orientalis</name>
    <dbReference type="NCBI Taxonomy" id="2249476"/>
    <lineage>
        <taxon>Eukaryota</taxon>
        <taxon>Discoba</taxon>
        <taxon>Euglenozoa</taxon>
        <taxon>Kinetoplastea</taxon>
        <taxon>Metakinetoplastina</taxon>
        <taxon>Trypanosomatida</taxon>
        <taxon>Trypanosomatidae</taxon>
        <taxon>Leishmaniinae</taxon>
        <taxon>Leishmania</taxon>
    </lineage>
</organism>
<evidence type="ECO:0008006" key="3">
    <source>
        <dbReference type="Google" id="ProtNLM"/>
    </source>
</evidence>